<reference evidence="3 4" key="1">
    <citation type="journal article" date="2012" name="PLoS Pathog.">
        <title>Diverse lifestyles and strategies of plant pathogenesis encoded in the genomes of eighteen Dothideomycetes fungi.</title>
        <authorList>
            <person name="Ohm R.A."/>
            <person name="Feau N."/>
            <person name="Henrissat B."/>
            <person name="Schoch C.L."/>
            <person name="Horwitz B.A."/>
            <person name="Barry K.W."/>
            <person name="Condon B.J."/>
            <person name="Copeland A.C."/>
            <person name="Dhillon B."/>
            <person name="Glaser F."/>
            <person name="Hesse C.N."/>
            <person name="Kosti I."/>
            <person name="LaButti K."/>
            <person name="Lindquist E.A."/>
            <person name="Lucas S."/>
            <person name="Salamov A.A."/>
            <person name="Bradshaw R.E."/>
            <person name="Ciuffetti L."/>
            <person name="Hamelin R.C."/>
            <person name="Kema G.H.J."/>
            <person name="Lawrence C."/>
            <person name="Scott J.A."/>
            <person name="Spatafora J.W."/>
            <person name="Turgeon B.G."/>
            <person name="de Wit P.J.G.M."/>
            <person name="Zhong S."/>
            <person name="Goodwin S.B."/>
            <person name="Grigoriev I.V."/>
        </authorList>
    </citation>
    <scope>NUCLEOTIDE SEQUENCE [LARGE SCALE GENOMIC DNA]</scope>
    <source>
        <strain evidence="3 4">SO2202</strain>
    </source>
</reference>
<organism evidence="3 4">
    <name type="scientific">Sphaerulina musiva (strain SO2202)</name>
    <name type="common">Poplar stem canker fungus</name>
    <name type="synonym">Septoria musiva</name>
    <dbReference type="NCBI Taxonomy" id="692275"/>
    <lineage>
        <taxon>Eukaryota</taxon>
        <taxon>Fungi</taxon>
        <taxon>Dikarya</taxon>
        <taxon>Ascomycota</taxon>
        <taxon>Pezizomycotina</taxon>
        <taxon>Dothideomycetes</taxon>
        <taxon>Dothideomycetidae</taxon>
        <taxon>Mycosphaerellales</taxon>
        <taxon>Mycosphaerellaceae</taxon>
        <taxon>Sphaerulina</taxon>
    </lineage>
</organism>
<proteinExistence type="predicted"/>
<sequence>MWETSFQHASSTPLPPNVSIDTGLLLLRDFDCIVRLSPDCRGCHPIPAPPTSNGSSGANASNGTANGTSDNNITYYEVEDDLPFVPKRLWSGGVKYQADFLPTSDGCDITVHAPGGFTSTNRWRLLRGNEPAGRPSELEHEKDMDNVKSKTLLHADQTSSGWYVQIVSDATVNRAFANFVKGALRNSHQQLQHAFIEKLKGASEQPAGMQRPRLGRRKSSVL</sequence>
<evidence type="ECO:0000259" key="2">
    <source>
        <dbReference type="Pfam" id="PF23155"/>
    </source>
</evidence>
<gene>
    <name evidence="3" type="ORF">SEPMUDRAFT_162072</name>
</gene>
<dbReference type="HOGENOM" id="CLU_090697_0_0_1"/>
<dbReference type="Pfam" id="PF23155">
    <property type="entry name" value="DUF7053"/>
    <property type="match status" value="1"/>
</dbReference>
<dbReference type="PANTHER" id="PTHR38117:SF1">
    <property type="entry name" value="DUF3074 DOMAIN-CONTAINING PROTEIN"/>
    <property type="match status" value="1"/>
</dbReference>
<dbReference type="GeneID" id="27905115"/>
<evidence type="ECO:0000256" key="1">
    <source>
        <dbReference type="SAM" id="MobiDB-lite"/>
    </source>
</evidence>
<dbReference type="OMA" id="PDCRGCK"/>
<protein>
    <recommendedName>
        <fullName evidence="2">DUF7053 domain-containing protein</fullName>
    </recommendedName>
</protein>
<name>M3DE35_SPHMS</name>
<dbReference type="InterPro" id="IPR055481">
    <property type="entry name" value="DUF7053"/>
</dbReference>
<feature type="region of interest" description="Disordered" evidence="1">
    <location>
        <begin position="47"/>
        <end position="71"/>
    </location>
</feature>
<feature type="domain" description="DUF7053" evidence="2">
    <location>
        <begin position="5"/>
        <end position="200"/>
    </location>
</feature>
<dbReference type="OrthoDB" id="3838383at2759"/>
<feature type="region of interest" description="Disordered" evidence="1">
    <location>
        <begin position="202"/>
        <end position="222"/>
    </location>
</feature>
<evidence type="ECO:0000313" key="4">
    <source>
        <dbReference type="Proteomes" id="UP000016931"/>
    </source>
</evidence>
<evidence type="ECO:0000313" key="3">
    <source>
        <dbReference type="EMBL" id="EMF16020.1"/>
    </source>
</evidence>
<accession>M3DE35</accession>
<dbReference type="AlphaFoldDB" id="M3DE35"/>
<dbReference type="PANTHER" id="PTHR38117">
    <property type="entry name" value="NACHT AND WD40 DOMAIN PROTEIN"/>
    <property type="match status" value="1"/>
</dbReference>
<keyword evidence="4" id="KW-1185">Reference proteome</keyword>
<dbReference type="EMBL" id="KB456261">
    <property type="protein sequence ID" value="EMF16020.1"/>
    <property type="molecule type" value="Genomic_DNA"/>
</dbReference>
<dbReference type="Proteomes" id="UP000016931">
    <property type="component" value="Unassembled WGS sequence"/>
</dbReference>
<feature type="compositionally biased region" description="Low complexity" evidence="1">
    <location>
        <begin position="51"/>
        <end position="69"/>
    </location>
</feature>
<feature type="compositionally biased region" description="Basic residues" evidence="1">
    <location>
        <begin position="213"/>
        <end position="222"/>
    </location>
</feature>
<dbReference type="eggNOG" id="ENOG502R8N1">
    <property type="taxonomic scope" value="Eukaryota"/>
</dbReference>
<dbReference type="RefSeq" id="XP_016764141.1">
    <property type="nucleotide sequence ID" value="XM_016907978.1"/>
</dbReference>